<comment type="subcellular location">
    <subcellularLocation>
        <location evidence="1">Membrane</location>
    </subcellularLocation>
</comment>
<keyword evidence="6" id="KW-1185">Reference proteome</keyword>
<evidence type="ECO:0000313" key="5">
    <source>
        <dbReference type="EMBL" id="TGE14140.1"/>
    </source>
</evidence>
<dbReference type="PANTHER" id="PTHR46825:SF11">
    <property type="entry name" value="PENICILLIN-BINDING PROTEIN 4"/>
    <property type="match status" value="1"/>
</dbReference>
<dbReference type="GO" id="GO:0016787">
    <property type="term" value="F:hydrolase activity"/>
    <property type="evidence" value="ECO:0007669"/>
    <property type="project" value="UniProtKB-KW"/>
</dbReference>
<feature type="chain" id="PRO_5021213694" evidence="3">
    <location>
        <begin position="19"/>
        <end position="351"/>
    </location>
</feature>
<evidence type="ECO:0000259" key="4">
    <source>
        <dbReference type="Pfam" id="PF00144"/>
    </source>
</evidence>
<keyword evidence="3" id="KW-0732">Signal</keyword>
<proteinExistence type="predicted"/>
<dbReference type="SUPFAM" id="SSF56601">
    <property type="entry name" value="beta-lactamase/transpeptidase-like"/>
    <property type="match status" value="1"/>
</dbReference>
<evidence type="ECO:0000256" key="1">
    <source>
        <dbReference type="ARBA" id="ARBA00004370"/>
    </source>
</evidence>
<feature type="signal peptide" evidence="3">
    <location>
        <begin position="1"/>
        <end position="18"/>
    </location>
</feature>
<dbReference type="Gene3D" id="3.40.710.10">
    <property type="entry name" value="DD-peptidase/beta-lactamase superfamily"/>
    <property type="match status" value="1"/>
</dbReference>
<dbReference type="GO" id="GO:0016020">
    <property type="term" value="C:membrane"/>
    <property type="evidence" value="ECO:0007669"/>
    <property type="project" value="UniProtKB-SubCell"/>
</dbReference>
<gene>
    <name evidence="5" type="ORF">E5J99_17520</name>
</gene>
<dbReference type="Proteomes" id="UP000297739">
    <property type="component" value="Unassembled WGS sequence"/>
</dbReference>
<evidence type="ECO:0000313" key="6">
    <source>
        <dbReference type="Proteomes" id="UP000297739"/>
    </source>
</evidence>
<name>A0A4Z0PH67_9BACT</name>
<evidence type="ECO:0000256" key="2">
    <source>
        <dbReference type="ARBA" id="ARBA00023136"/>
    </source>
</evidence>
<accession>A0A4Z0PH67</accession>
<evidence type="ECO:0000256" key="3">
    <source>
        <dbReference type="SAM" id="SignalP"/>
    </source>
</evidence>
<dbReference type="EMBL" id="SRLD01000041">
    <property type="protein sequence ID" value="TGE14140.1"/>
    <property type="molecule type" value="Genomic_DNA"/>
</dbReference>
<dbReference type="InterPro" id="IPR050491">
    <property type="entry name" value="AmpC-like"/>
</dbReference>
<organism evidence="5 6">
    <name type="scientific">Hymenobacter elongatus</name>
    <dbReference type="NCBI Taxonomy" id="877208"/>
    <lineage>
        <taxon>Bacteria</taxon>
        <taxon>Pseudomonadati</taxon>
        <taxon>Bacteroidota</taxon>
        <taxon>Cytophagia</taxon>
        <taxon>Cytophagales</taxon>
        <taxon>Hymenobacteraceae</taxon>
        <taxon>Hymenobacter</taxon>
    </lineage>
</organism>
<reference evidence="5 6" key="1">
    <citation type="submission" date="2019-04" db="EMBL/GenBank/DDBJ databases">
        <authorList>
            <person name="Feng G."/>
            <person name="Zhang J."/>
            <person name="Zhu H."/>
        </authorList>
    </citation>
    <scope>NUCLEOTIDE SEQUENCE [LARGE SCALE GENOMIC DNA]</scope>
    <source>
        <strain evidence="5 6">JCM 17223</strain>
    </source>
</reference>
<dbReference type="OrthoDB" id="9793489at2"/>
<keyword evidence="2" id="KW-0472">Membrane</keyword>
<dbReference type="AlphaFoldDB" id="A0A4Z0PH67"/>
<feature type="domain" description="Beta-lactamase-related" evidence="4">
    <location>
        <begin position="37"/>
        <end position="338"/>
    </location>
</feature>
<protein>
    <submittedName>
        <fullName evidence="5">Class A beta-lactamase-related serine hydrolase</fullName>
    </submittedName>
</protein>
<sequence>MKQAFLSILLFFSQLGLAQSKLERIMNDEFSAGYFNGAALVIRSGQVVLRVNKGEANKQFAVPITDKTRFPIASMTKTFTAILTLQLLDKAVLRLDDKAARYLPELPADCQNITLHDLLTHRSGLKNEPAQAYAARYPPAEYVQKYVARNPAAPAATFNYNNIDYVLLTRVLEVATRKSYHELLAENILRPLRMTDTGVIHEARITPNLAYGYHNYSFGAGTAQDTLTNDLLPYLSNYAGAGALYSTPDDLYKLVQGLKDNRLLSKKGMQLLTGRPEKAAFIGYARGYPGLGFYYNDRTFAQPVLERRGSINGFNSVLLTDRTFDHLVILLTNTDTADLEKLADQLYTESR</sequence>
<dbReference type="InterPro" id="IPR012338">
    <property type="entry name" value="Beta-lactam/transpept-like"/>
</dbReference>
<comment type="caution">
    <text evidence="5">The sequence shown here is derived from an EMBL/GenBank/DDBJ whole genome shotgun (WGS) entry which is preliminary data.</text>
</comment>
<dbReference type="InterPro" id="IPR001466">
    <property type="entry name" value="Beta-lactam-related"/>
</dbReference>
<dbReference type="PANTHER" id="PTHR46825">
    <property type="entry name" value="D-ALANYL-D-ALANINE-CARBOXYPEPTIDASE/ENDOPEPTIDASE AMPH"/>
    <property type="match status" value="1"/>
</dbReference>
<dbReference type="Pfam" id="PF00144">
    <property type="entry name" value="Beta-lactamase"/>
    <property type="match status" value="1"/>
</dbReference>
<keyword evidence="5" id="KW-0378">Hydrolase</keyword>
<dbReference type="RefSeq" id="WP_135499117.1">
    <property type="nucleotide sequence ID" value="NZ_SRLD01000041.1"/>
</dbReference>